<feature type="domain" description="PucR C-terminal helix-turn-helix" evidence="2">
    <location>
        <begin position="439"/>
        <end position="496"/>
    </location>
</feature>
<dbReference type="InterPro" id="IPR025736">
    <property type="entry name" value="PucR_C-HTH_dom"/>
</dbReference>
<sequence>MRELLGMPELRLRLVAGAAAVGREVTWAHASELVNPTEFLEGGELLLLTGVNLPQGETALGEYVARLAAAEVAAIGFGTGLGWDTVPPPLVESAERLGLPLLEVPRATPFLAITRAVARAITRRELAAKEYVLHAQHTLTAAAVGRGGVAAVLDEVVRLTDGWGLLLNRAGTVIASAPAVAAERTSALRADLVRLRDAPGAASVVTREGPAETWVQSLTAGTEVLGFLAVGRAGALTSAERQVVNAAVPLLTLSLNRSRMVSQGGRRLQASVLRLLFAGQTELVGSVAADLWNGLPAEPVSVLECAGTRYALAAARDRLARDRHVAAARALHGQIDEGLVCVVAADGDDEQVLLRALGGIEGLRIGVSEPAGYGDLDRARTEARRAAAHGAAEGSRTTRFRDVPRPGLLELLPATAAAQFSASLLRPLREDSAAERGDLLRSLRAWLSHHGQWDPAAAELGVHRHTLRNRVRKAEKLLGRRLDSPDLRAEIWLAMQLSEQSG</sequence>
<dbReference type="PANTHER" id="PTHR33744:SF1">
    <property type="entry name" value="DNA-BINDING TRANSCRIPTIONAL ACTIVATOR ADER"/>
    <property type="match status" value="1"/>
</dbReference>
<reference evidence="4" key="1">
    <citation type="journal article" date="2019" name="Int. J. Syst. Evol. Microbiol.">
        <title>The Global Catalogue of Microorganisms (GCM) 10K type strain sequencing project: providing services to taxonomists for standard genome sequencing and annotation.</title>
        <authorList>
            <consortium name="The Broad Institute Genomics Platform"/>
            <consortium name="The Broad Institute Genome Sequencing Center for Infectious Disease"/>
            <person name="Wu L."/>
            <person name="Ma J."/>
        </authorList>
    </citation>
    <scope>NUCLEOTIDE SEQUENCE [LARGE SCALE GENOMIC DNA]</scope>
    <source>
        <strain evidence="4">CCM 8391</strain>
    </source>
</reference>
<protein>
    <submittedName>
        <fullName evidence="3">PucR family transcriptional regulator</fullName>
    </submittedName>
</protein>
<proteinExistence type="predicted"/>
<dbReference type="InterPro" id="IPR051448">
    <property type="entry name" value="CdaR-like_regulators"/>
</dbReference>
<dbReference type="Gene3D" id="1.10.10.2840">
    <property type="entry name" value="PucR C-terminal helix-turn-helix domain"/>
    <property type="match status" value="1"/>
</dbReference>
<dbReference type="InterPro" id="IPR042070">
    <property type="entry name" value="PucR_C-HTH_sf"/>
</dbReference>
<gene>
    <name evidence="3" type="ORF">ACFQE5_16815</name>
</gene>
<dbReference type="RefSeq" id="WP_379586226.1">
    <property type="nucleotide sequence ID" value="NZ_JBHSQW010000034.1"/>
</dbReference>
<evidence type="ECO:0000259" key="2">
    <source>
        <dbReference type="Pfam" id="PF13556"/>
    </source>
</evidence>
<dbReference type="Proteomes" id="UP001596302">
    <property type="component" value="Unassembled WGS sequence"/>
</dbReference>
<evidence type="ECO:0000313" key="4">
    <source>
        <dbReference type="Proteomes" id="UP001596302"/>
    </source>
</evidence>
<dbReference type="PANTHER" id="PTHR33744">
    <property type="entry name" value="CARBOHYDRATE DIACID REGULATOR"/>
    <property type="match status" value="1"/>
</dbReference>
<evidence type="ECO:0000259" key="1">
    <source>
        <dbReference type="Pfam" id="PF07905"/>
    </source>
</evidence>
<dbReference type="InterPro" id="IPR012914">
    <property type="entry name" value="PucR_dom"/>
</dbReference>
<dbReference type="EMBL" id="JBHSQW010000034">
    <property type="protein sequence ID" value="MFC5995873.1"/>
    <property type="molecule type" value="Genomic_DNA"/>
</dbReference>
<organism evidence="3 4">
    <name type="scientific">Pseudonocardia hispaniensis</name>
    <dbReference type="NCBI Taxonomy" id="904933"/>
    <lineage>
        <taxon>Bacteria</taxon>
        <taxon>Bacillati</taxon>
        <taxon>Actinomycetota</taxon>
        <taxon>Actinomycetes</taxon>
        <taxon>Pseudonocardiales</taxon>
        <taxon>Pseudonocardiaceae</taxon>
        <taxon>Pseudonocardia</taxon>
    </lineage>
</organism>
<comment type="caution">
    <text evidence="3">The sequence shown here is derived from an EMBL/GenBank/DDBJ whole genome shotgun (WGS) entry which is preliminary data.</text>
</comment>
<evidence type="ECO:0000313" key="3">
    <source>
        <dbReference type="EMBL" id="MFC5995873.1"/>
    </source>
</evidence>
<name>A0ABW1J4Y0_9PSEU</name>
<keyword evidence="4" id="KW-1185">Reference proteome</keyword>
<dbReference type="Pfam" id="PF07905">
    <property type="entry name" value="PucR"/>
    <property type="match status" value="1"/>
</dbReference>
<dbReference type="Pfam" id="PF13556">
    <property type="entry name" value="HTH_30"/>
    <property type="match status" value="1"/>
</dbReference>
<feature type="domain" description="Purine catabolism PurC-like" evidence="1">
    <location>
        <begin position="3"/>
        <end position="121"/>
    </location>
</feature>
<accession>A0ABW1J4Y0</accession>